<name>A0A915LAU8_ROMCU</name>
<dbReference type="Proteomes" id="UP000887565">
    <property type="component" value="Unplaced"/>
</dbReference>
<keyword evidence="1" id="KW-1185">Reference proteome</keyword>
<evidence type="ECO:0000313" key="1">
    <source>
        <dbReference type="Proteomes" id="UP000887565"/>
    </source>
</evidence>
<dbReference type="WBParaSite" id="nRc.2.0.1.t48214-RA">
    <property type="protein sequence ID" value="nRc.2.0.1.t48214-RA"/>
    <property type="gene ID" value="nRc.2.0.1.g48214"/>
</dbReference>
<proteinExistence type="predicted"/>
<organism evidence="1 2">
    <name type="scientific">Romanomermis culicivorax</name>
    <name type="common">Nematode worm</name>
    <dbReference type="NCBI Taxonomy" id="13658"/>
    <lineage>
        <taxon>Eukaryota</taxon>
        <taxon>Metazoa</taxon>
        <taxon>Ecdysozoa</taxon>
        <taxon>Nematoda</taxon>
        <taxon>Enoplea</taxon>
        <taxon>Dorylaimia</taxon>
        <taxon>Mermithida</taxon>
        <taxon>Mermithoidea</taxon>
        <taxon>Mermithidae</taxon>
        <taxon>Romanomermis</taxon>
    </lineage>
</organism>
<protein>
    <submittedName>
        <fullName evidence="2">Uncharacterized protein</fullName>
    </submittedName>
</protein>
<dbReference type="AlphaFoldDB" id="A0A915LAU8"/>
<reference evidence="2" key="1">
    <citation type="submission" date="2022-11" db="UniProtKB">
        <authorList>
            <consortium name="WormBaseParasite"/>
        </authorList>
    </citation>
    <scope>IDENTIFICATION</scope>
</reference>
<accession>A0A915LAU8</accession>
<sequence>MQAQIAQTQSELNNQPRLEEILKMEEEAKERIRLQCEQMEEEVRKNAAIYNEKLHQMAIQFGLQKDDTAAPKMEAKISVKELN</sequence>
<evidence type="ECO:0000313" key="2">
    <source>
        <dbReference type="WBParaSite" id="nRc.2.0.1.t48214-RA"/>
    </source>
</evidence>